<evidence type="ECO:0000256" key="1">
    <source>
        <dbReference type="ARBA" id="ARBA00004496"/>
    </source>
</evidence>
<dbReference type="Pfam" id="PF16218">
    <property type="entry name" value="Peptidase_C101"/>
    <property type="match status" value="1"/>
</dbReference>
<feature type="compositionally biased region" description="Basic and acidic residues" evidence="4">
    <location>
        <begin position="284"/>
        <end position="295"/>
    </location>
</feature>
<feature type="compositionally biased region" description="Basic and acidic residues" evidence="4">
    <location>
        <begin position="315"/>
        <end position="331"/>
    </location>
</feature>
<organism evidence="5 6">
    <name type="scientific">Anguilla anguilla</name>
    <name type="common">European freshwater eel</name>
    <name type="synonym">Muraena anguilla</name>
    <dbReference type="NCBI Taxonomy" id="7936"/>
    <lineage>
        <taxon>Eukaryota</taxon>
        <taxon>Metazoa</taxon>
        <taxon>Chordata</taxon>
        <taxon>Craniata</taxon>
        <taxon>Vertebrata</taxon>
        <taxon>Euteleostomi</taxon>
        <taxon>Actinopterygii</taxon>
        <taxon>Neopterygii</taxon>
        <taxon>Teleostei</taxon>
        <taxon>Anguilliformes</taxon>
        <taxon>Anguillidae</taxon>
        <taxon>Anguilla</taxon>
    </lineage>
</organism>
<evidence type="ECO:0000313" key="6">
    <source>
        <dbReference type="Proteomes" id="UP001044222"/>
    </source>
</evidence>
<accession>A0A9D3MLK4</accession>
<feature type="compositionally biased region" description="Basic and acidic residues" evidence="4">
    <location>
        <begin position="124"/>
        <end position="135"/>
    </location>
</feature>
<feature type="region of interest" description="Disordered" evidence="4">
    <location>
        <begin position="307"/>
        <end position="445"/>
    </location>
</feature>
<evidence type="ECO:0000256" key="4">
    <source>
        <dbReference type="SAM" id="MobiDB-lite"/>
    </source>
</evidence>
<feature type="compositionally biased region" description="Basic and acidic residues" evidence="4">
    <location>
        <begin position="103"/>
        <end position="116"/>
    </location>
</feature>
<feature type="region of interest" description="Disordered" evidence="4">
    <location>
        <begin position="264"/>
        <end position="295"/>
    </location>
</feature>
<evidence type="ECO:0000256" key="3">
    <source>
        <dbReference type="ARBA" id="ARBA00022490"/>
    </source>
</evidence>
<feature type="compositionally biased region" description="Basic and acidic residues" evidence="4">
    <location>
        <begin position="157"/>
        <end position="171"/>
    </location>
</feature>
<dbReference type="InterPro" id="IPR023236">
    <property type="entry name" value="OTULINL"/>
</dbReference>
<name>A0A9D3MLK4_ANGAN</name>
<feature type="compositionally biased region" description="Basic and acidic residues" evidence="4">
    <location>
        <begin position="384"/>
        <end position="393"/>
    </location>
</feature>
<feature type="compositionally biased region" description="Polar residues" evidence="4">
    <location>
        <begin position="59"/>
        <end position="69"/>
    </location>
</feature>
<sequence length="848" mass="93247">MGICCCKVKCEKHEEQKGLLEKTSKGSEEPDREKACSKKEDGGQADSNGTQDSRHVAVHTQSNSYNNGSLELGSEAQMAVVPEMQVNQEVGSEVKNLGTAENKCPEDCSPKTEDGHTTYQSQKTNERNLEDEKTGSGHVVCPVLKIETTHVEDLPKLENLQDKTTTKKAESELSSSKSENVHRIDFSLKSESIEVADPSLKSDFEGGADPSLSSKPIKVEYPSLKGELTELEDPSLKCEPVELKDPSLKSEHIAVVQPNFNSEPVEAVDPSLKNEPVETVDPSIKNEPKEVADSSLKKQIIEVVEPTLKSQSLQSEERLPGPQDMKAEDPTPKAVDGAAVGPDTVFPDEASSLTDHKPCLGSLSRPADEEAAEMVSGTLNLEGESEHKDHASEGDVPATVKETSDVNEDNNSSSQAKKPSVIDELITRKSCTTEEEEEPEDPEAKMVVLQVVPSLQGIAQDVEEELEVEVKKVEGIGGESDEREEEGDASKMTEAGGKGETMERNSPTETQEENAMGSPLMVQLKTEPLSSEHGITVVTEAESFEDLYRSEEDIIKDNSEHGKMEPLIQITLPGVQERGSVAPEVDILSYGQGEWKGNTAKSALIRKGYSELSQSFEGLRRVRGDNYCALRATLFQVLSHSNKLPAWIEDGDITLLPEKLAAEMEPVESWKFPLGCIEAGEKEGAVEQLKRHLRLLQKTWRAAAKADGAEERRSLCEAMFQGGEEEHALLEAVKLLMLSSAVELHASMGSGEDVPMFCLLLFARDDSDCPRTFLTNHLSHVGFSGGLEQVEMFLLGYTLQHTIQVYRLYKTDTEEFITYYPDDHKEDWPLVSLVTEDDRHYNVLVGKN</sequence>
<keyword evidence="6" id="KW-1185">Reference proteome</keyword>
<feature type="region of interest" description="Disordered" evidence="4">
    <location>
        <begin position="476"/>
        <end position="516"/>
    </location>
</feature>
<gene>
    <name evidence="5" type="ORF">ANANG_G00089640</name>
</gene>
<evidence type="ECO:0000313" key="5">
    <source>
        <dbReference type="EMBL" id="KAG5851119.1"/>
    </source>
</evidence>
<dbReference type="AlphaFoldDB" id="A0A9D3MLK4"/>
<proteinExistence type="inferred from homology"/>
<dbReference type="InterPro" id="IPR023235">
    <property type="entry name" value="FAM105"/>
</dbReference>
<dbReference type="PRINTS" id="PR02056">
    <property type="entry name" value="PROTEINF105A"/>
</dbReference>
<feature type="region of interest" description="Disordered" evidence="4">
    <location>
        <begin position="14"/>
        <end position="69"/>
    </location>
</feature>
<comment type="caution">
    <text evidence="5">The sequence shown here is derived from an EMBL/GenBank/DDBJ whole genome shotgun (WGS) entry which is preliminary data.</text>
</comment>
<keyword evidence="3" id="KW-0963">Cytoplasm</keyword>
<evidence type="ECO:0008006" key="7">
    <source>
        <dbReference type="Google" id="ProtNLM"/>
    </source>
</evidence>
<dbReference type="GO" id="GO:0004843">
    <property type="term" value="F:cysteine-type deubiquitinase activity"/>
    <property type="evidence" value="ECO:0007669"/>
    <property type="project" value="TreeGrafter"/>
</dbReference>
<dbReference type="GO" id="GO:1990108">
    <property type="term" value="P:protein linear deubiquitination"/>
    <property type="evidence" value="ECO:0007669"/>
    <property type="project" value="TreeGrafter"/>
</dbReference>
<comment type="similarity">
    <text evidence="2">Belongs to the peptidase C65 family. Otulin subfamily.</text>
</comment>
<feature type="compositionally biased region" description="Basic and acidic residues" evidence="4">
    <location>
        <begin position="14"/>
        <end position="42"/>
    </location>
</feature>
<dbReference type="EMBL" id="JAFIRN010000004">
    <property type="protein sequence ID" value="KAG5851119.1"/>
    <property type="molecule type" value="Genomic_DNA"/>
</dbReference>
<dbReference type="PRINTS" id="PR02055">
    <property type="entry name" value="PROTEINF105"/>
</dbReference>
<reference evidence="5" key="1">
    <citation type="submission" date="2021-01" db="EMBL/GenBank/DDBJ databases">
        <title>A chromosome-scale assembly of European eel, Anguilla anguilla.</title>
        <authorList>
            <person name="Henkel C."/>
            <person name="Jong-Raadsen S.A."/>
            <person name="Dufour S."/>
            <person name="Weltzien F.-A."/>
            <person name="Palstra A.P."/>
            <person name="Pelster B."/>
            <person name="Spaink H.P."/>
            <person name="Van Den Thillart G.E."/>
            <person name="Jansen H."/>
            <person name="Zahm M."/>
            <person name="Klopp C."/>
            <person name="Cedric C."/>
            <person name="Louis A."/>
            <person name="Berthelot C."/>
            <person name="Parey E."/>
            <person name="Roest Crollius H."/>
            <person name="Montfort J."/>
            <person name="Robinson-Rechavi M."/>
            <person name="Bucao C."/>
            <person name="Bouchez O."/>
            <person name="Gislard M."/>
            <person name="Lluch J."/>
            <person name="Milhes M."/>
            <person name="Lampietro C."/>
            <person name="Lopez Roques C."/>
            <person name="Donnadieu C."/>
            <person name="Braasch I."/>
            <person name="Desvignes T."/>
            <person name="Postlethwait J."/>
            <person name="Bobe J."/>
            <person name="Guiguen Y."/>
            <person name="Dirks R."/>
        </authorList>
    </citation>
    <scope>NUCLEOTIDE SEQUENCE</scope>
    <source>
        <strain evidence="5">Tag_6206</strain>
        <tissue evidence="5">Liver</tissue>
    </source>
</reference>
<comment type="subcellular location">
    <subcellularLocation>
        <location evidence="1">Cytoplasm</location>
    </subcellularLocation>
</comment>
<dbReference type="PANTHER" id="PTHR33662:SF3">
    <property type="entry name" value="FIBROUS SHEATH CABYR-BINDING PROTEIN-LIKE-RELATED"/>
    <property type="match status" value="1"/>
</dbReference>
<dbReference type="GO" id="GO:0005737">
    <property type="term" value="C:cytoplasm"/>
    <property type="evidence" value="ECO:0007669"/>
    <property type="project" value="UniProtKB-SubCell"/>
</dbReference>
<dbReference type="Proteomes" id="UP001044222">
    <property type="component" value="Unassembled WGS sequence"/>
</dbReference>
<feature type="region of interest" description="Disordered" evidence="4">
    <location>
        <begin position="97"/>
        <end position="136"/>
    </location>
</feature>
<feature type="region of interest" description="Disordered" evidence="4">
    <location>
        <begin position="157"/>
        <end position="181"/>
    </location>
</feature>
<dbReference type="PANTHER" id="PTHR33662">
    <property type="entry name" value="OTU DEUBIQUITINASE WITH LINEAR LINKAGE-SPECIFICITY A-RELATED"/>
    <property type="match status" value="1"/>
</dbReference>
<evidence type="ECO:0000256" key="2">
    <source>
        <dbReference type="ARBA" id="ARBA00010267"/>
    </source>
</evidence>
<protein>
    <recommendedName>
        <fullName evidence="7">OTU domain-containing protein</fullName>
    </recommendedName>
</protein>